<dbReference type="EMBL" id="NEDP02002992">
    <property type="protein sequence ID" value="OWF49689.1"/>
    <property type="molecule type" value="Genomic_DNA"/>
</dbReference>
<proteinExistence type="predicted"/>
<dbReference type="PROSITE" id="PS00031">
    <property type="entry name" value="NUCLEAR_REC_DBD_1"/>
    <property type="match status" value="1"/>
</dbReference>
<evidence type="ECO:0000313" key="14">
    <source>
        <dbReference type="Proteomes" id="UP000242188"/>
    </source>
</evidence>
<evidence type="ECO:0000259" key="12">
    <source>
        <dbReference type="PROSITE" id="PS51843"/>
    </source>
</evidence>
<keyword evidence="14" id="KW-1185">Reference proteome</keyword>
<evidence type="ECO:0000256" key="3">
    <source>
        <dbReference type="ARBA" id="ARBA00022771"/>
    </source>
</evidence>
<feature type="domain" description="Nuclear receptor" evidence="11">
    <location>
        <begin position="333"/>
        <end position="408"/>
    </location>
</feature>
<dbReference type="Gene3D" id="1.10.565.10">
    <property type="entry name" value="Retinoid X Receptor"/>
    <property type="match status" value="1"/>
</dbReference>
<evidence type="ECO:0000256" key="6">
    <source>
        <dbReference type="ARBA" id="ARBA00023125"/>
    </source>
</evidence>
<dbReference type="SUPFAM" id="SSF48508">
    <property type="entry name" value="Nuclear receptor ligand-binding domain"/>
    <property type="match status" value="1"/>
</dbReference>
<dbReference type="SMART" id="SM00430">
    <property type="entry name" value="HOLI"/>
    <property type="match status" value="1"/>
</dbReference>
<dbReference type="Gene3D" id="3.30.50.10">
    <property type="entry name" value="Erythroid Transcription Factor GATA-1, subunit A"/>
    <property type="match status" value="1"/>
</dbReference>
<feature type="region of interest" description="Disordered" evidence="10">
    <location>
        <begin position="55"/>
        <end position="94"/>
    </location>
</feature>
<evidence type="ECO:0000256" key="7">
    <source>
        <dbReference type="ARBA" id="ARBA00023163"/>
    </source>
</evidence>
<evidence type="ECO:0000256" key="4">
    <source>
        <dbReference type="ARBA" id="ARBA00022833"/>
    </source>
</evidence>
<dbReference type="Proteomes" id="UP000242188">
    <property type="component" value="Unassembled WGS sequence"/>
</dbReference>
<dbReference type="Pfam" id="PF00104">
    <property type="entry name" value="Hormone_recep"/>
    <property type="match status" value="1"/>
</dbReference>
<accession>A0A210QLS7</accession>
<gene>
    <name evidence="13" type="ORF">KP79_PYT03989</name>
</gene>
<evidence type="ECO:0000256" key="2">
    <source>
        <dbReference type="ARBA" id="ARBA00022723"/>
    </source>
</evidence>
<dbReference type="PANTHER" id="PTHR48092">
    <property type="entry name" value="KNIRPS-RELATED PROTEIN-RELATED"/>
    <property type="match status" value="1"/>
</dbReference>
<keyword evidence="2" id="KW-0479">Metal-binding</keyword>
<dbReference type="InterPro" id="IPR001628">
    <property type="entry name" value="Znf_hrmn_rcpt"/>
</dbReference>
<name>A0A210QLS7_MIZYE</name>
<dbReference type="GO" id="GO:0005634">
    <property type="term" value="C:nucleus"/>
    <property type="evidence" value="ECO:0007669"/>
    <property type="project" value="UniProtKB-SubCell"/>
</dbReference>
<evidence type="ECO:0000256" key="5">
    <source>
        <dbReference type="ARBA" id="ARBA00023015"/>
    </source>
</evidence>
<dbReference type="PROSITE" id="PS51843">
    <property type="entry name" value="NR_LBD"/>
    <property type="match status" value="1"/>
</dbReference>
<dbReference type="Pfam" id="PF00105">
    <property type="entry name" value="zf-C4"/>
    <property type="match status" value="1"/>
</dbReference>
<evidence type="ECO:0000313" key="13">
    <source>
        <dbReference type="EMBL" id="OWF49689.1"/>
    </source>
</evidence>
<keyword evidence="4" id="KW-0862">Zinc</keyword>
<keyword evidence="7" id="KW-0804">Transcription</keyword>
<feature type="compositionally biased region" description="Low complexity" evidence="10">
    <location>
        <begin position="62"/>
        <end position="76"/>
    </location>
</feature>
<evidence type="ECO:0000256" key="8">
    <source>
        <dbReference type="ARBA" id="ARBA00023170"/>
    </source>
</evidence>
<comment type="caution">
    <text evidence="13">The sequence shown here is derived from an EMBL/GenBank/DDBJ whole genome shotgun (WGS) entry which is preliminary data.</text>
</comment>
<evidence type="ECO:0000256" key="10">
    <source>
        <dbReference type="SAM" id="MobiDB-lite"/>
    </source>
</evidence>
<evidence type="ECO:0000256" key="1">
    <source>
        <dbReference type="ARBA" id="ARBA00004123"/>
    </source>
</evidence>
<dbReference type="PRINTS" id="PR00047">
    <property type="entry name" value="STROIDFINGER"/>
</dbReference>
<feature type="compositionally biased region" description="Basic and acidic residues" evidence="10">
    <location>
        <begin position="590"/>
        <end position="605"/>
    </location>
</feature>
<dbReference type="PROSITE" id="PS51030">
    <property type="entry name" value="NUCLEAR_REC_DBD_2"/>
    <property type="match status" value="1"/>
</dbReference>
<feature type="region of interest" description="Disordered" evidence="10">
    <location>
        <begin position="583"/>
        <end position="615"/>
    </location>
</feature>
<dbReference type="FunFam" id="3.30.50.10:FF:000006">
    <property type="entry name" value="Nuclear receptor subfamily 5 group A member"/>
    <property type="match status" value="1"/>
</dbReference>
<feature type="compositionally biased region" description="Basic and acidic residues" evidence="10">
    <location>
        <begin position="1135"/>
        <end position="1155"/>
    </location>
</feature>
<keyword evidence="5" id="KW-0805">Transcription regulation</keyword>
<feature type="region of interest" description="Disordered" evidence="10">
    <location>
        <begin position="968"/>
        <end position="991"/>
    </location>
</feature>
<organism evidence="13 14">
    <name type="scientific">Mizuhopecten yessoensis</name>
    <name type="common">Japanese scallop</name>
    <name type="synonym">Patinopecten yessoensis</name>
    <dbReference type="NCBI Taxonomy" id="6573"/>
    <lineage>
        <taxon>Eukaryota</taxon>
        <taxon>Metazoa</taxon>
        <taxon>Spiralia</taxon>
        <taxon>Lophotrochozoa</taxon>
        <taxon>Mollusca</taxon>
        <taxon>Bivalvia</taxon>
        <taxon>Autobranchia</taxon>
        <taxon>Pteriomorphia</taxon>
        <taxon>Pectinida</taxon>
        <taxon>Pectinoidea</taxon>
        <taxon>Pectinidae</taxon>
        <taxon>Mizuhopecten</taxon>
    </lineage>
</organism>
<keyword evidence="9" id="KW-0539">Nucleus</keyword>
<evidence type="ECO:0000259" key="11">
    <source>
        <dbReference type="PROSITE" id="PS51030"/>
    </source>
</evidence>
<feature type="region of interest" description="Disordered" evidence="10">
    <location>
        <begin position="1113"/>
        <end position="1155"/>
    </location>
</feature>
<feature type="compositionally biased region" description="Basic and acidic residues" evidence="10">
    <location>
        <begin position="174"/>
        <end position="183"/>
    </location>
</feature>
<keyword evidence="6" id="KW-0238">DNA-binding</keyword>
<reference evidence="13 14" key="1">
    <citation type="journal article" date="2017" name="Nat. Ecol. Evol.">
        <title>Scallop genome provides insights into evolution of bilaterian karyotype and development.</title>
        <authorList>
            <person name="Wang S."/>
            <person name="Zhang J."/>
            <person name="Jiao W."/>
            <person name="Li J."/>
            <person name="Xun X."/>
            <person name="Sun Y."/>
            <person name="Guo X."/>
            <person name="Huan P."/>
            <person name="Dong B."/>
            <person name="Zhang L."/>
            <person name="Hu X."/>
            <person name="Sun X."/>
            <person name="Wang J."/>
            <person name="Zhao C."/>
            <person name="Wang Y."/>
            <person name="Wang D."/>
            <person name="Huang X."/>
            <person name="Wang R."/>
            <person name="Lv J."/>
            <person name="Li Y."/>
            <person name="Zhang Z."/>
            <person name="Liu B."/>
            <person name="Lu W."/>
            <person name="Hui Y."/>
            <person name="Liang J."/>
            <person name="Zhou Z."/>
            <person name="Hou R."/>
            <person name="Li X."/>
            <person name="Liu Y."/>
            <person name="Li H."/>
            <person name="Ning X."/>
            <person name="Lin Y."/>
            <person name="Zhao L."/>
            <person name="Xing Q."/>
            <person name="Dou J."/>
            <person name="Li Y."/>
            <person name="Mao J."/>
            <person name="Guo H."/>
            <person name="Dou H."/>
            <person name="Li T."/>
            <person name="Mu C."/>
            <person name="Jiang W."/>
            <person name="Fu Q."/>
            <person name="Fu X."/>
            <person name="Miao Y."/>
            <person name="Liu J."/>
            <person name="Yu Q."/>
            <person name="Li R."/>
            <person name="Liao H."/>
            <person name="Li X."/>
            <person name="Kong Y."/>
            <person name="Jiang Z."/>
            <person name="Chourrout D."/>
            <person name="Li R."/>
            <person name="Bao Z."/>
        </authorList>
    </citation>
    <scope>NUCLEOTIDE SEQUENCE [LARGE SCALE GENOMIC DNA]</scope>
    <source>
        <strain evidence="13 14">PY_sf001</strain>
    </source>
</reference>
<keyword evidence="8 13" id="KW-0675">Receptor</keyword>
<dbReference type="SUPFAM" id="SSF57716">
    <property type="entry name" value="Glucocorticoid receptor-like (DNA-binding domain)"/>
    <property type="match status" value="1"/>
</dbReference>
<dbReference type="InterPro" id="IPR050200">
    <property type="entry name" value="Nuclear_hormone_rcpt_NR3"/>
</dbReference>
<feature type="domain" description="NR LBD" evidence="12">
    <location>
        <begin position="1192"/>
        <end position="1418"/>
    </location>
</feature>
<dbReference type="InterPro" id="IPR035500">
    <property type="entry name" value="NHR-like_dom_sf"/>
</dbReference>
<feature type="region of interest" description="Disordered" evidence="10">
    <location>
        <begin position="168"/>
        <end position="191"/>
    </location>
</feature>
<dbReference type="InterPro" id="IPR000536">
    <property type="entry name" value="Nucl_hrmn_rcpt_lig-bd"/>
</dbReference>
<keyword evidence="3" id="KW-0863">Zinc-finger</keyword>
<sequence length="1418" mass="161820">MDSQGLTMDGGSLDRKMQRSSLFHNLKLKKHRLNSLMGSGDSVMGSDGVMSSFESSEFDLTSQHSSSGESDSGYGSTRVRRRKRVKGQLSHKGDIKATTLVKEVKKENEPKTMGKQLPQFSFAYCGFPPEMVNAQNAALSDYKDENGHGRASVGFIPVLTHMVPQCTSGAGDSTGKEAQDKTPNEIPTVDTDGIKPIILTQFPPTFIMTAKGPVPVISSCGPGGVPQFPLLNVNNPDQKRMEQFVQMFTPEQLAGIQASRNQRDCQSHTNASYTQNEQPNTAAHAYSFIEHYTNGKFVYKGILKKEDCVTSETDPVPIATVSQACADDELEEQLICAICNDRATGLHYGIITCEGCKGFFKRTVQNKRVYNCVGSENCEINKLQRNRCQFCRFKKCLQMGMVLAAVREDRMPGGRNSGAVYNLYKVKYKKHKKKDQMVKLFKEQVAQIKVDGSDGKIETEMITERKRMPVPFRVSFDQQGVPQIVPREHRSHLRPGTTLSSNTKFSTSQQKMWESDMNSSCGSQESVMSQNTSYPCASYYTNSMRSSQGQMAFFQNSSHLNNQENQRYVPPELLVDRSSMTSDQLYTHDSTSDREHGDLCQRNDQQDQSSFLAPGPVLAKKFNRTSDHLISLLESGLPPKIKEDFPRTDCRVMSCDPSVTSQDNLVADFPFSQPKCVKESDLDRTSTDNVVRVNTLRHLLNTRTACENTSTAYSVSSNDSMTDGTDKTSYSKPMSNTYRRYWSDDRLTCKCDESDYKRRTVTTSRCDQQQRNSSKVKSRDFSITKHSETICDHNRAISAIENMEHETEKIPVKEYVSERESSIGCQRLVYSTTGDVTEGYYSSAPITQQDCEHKRHLHESQFVERLLGTPIHNPVGECHSLENTTHSCKPHRYMSDNLLQENNRERGYSHVSALSLAQNRPPSSQCYQQTRCSSETLKVKDCGEREYNFAQNHIQDRYALHQRKTNIGRNQQIPNPGTHDCRKDQQTSQMVTARQPVTATYSDTKDNRSSHIVDNRISALEETMKVWPSWHEQHDGVREYQSGVRRNINRQATVGYQTDRQLNETPTRSPLSISHRCELLTDQNRFQGDNGSKKILKTQDVLCERDNLQYESYQHTSKTIQETESHVTDDDEMSDTSHRSERNLQDDHSRSDRTASDKVINEFGFSERHKQFTLHPLDKELCGPEVHRQLIQELVNCNKLLDISGSYNFDQSDWMHSDLTSNLCRLGDEIVGKLVDWTRHLPFYNEIPLNVHSQMLTNRWHELLVLITTAHRALIIQEHIPSTEVTYTSLLNFNMLKLEKYLSRMYKEPVNLDKLKVQNVMERMAMTMFSFLQMRLGLRELLSLQIILLLSQNESINCAQIESIQDRYTRALEWYVTTIYPHDPTRLRQLLVRLPEIQTTSRLLLKSKMIYIPFFLNS</sequence>
<evidence type="ECO:0000256" key="9">
    <source>
        <dbReference type="ARBA" id="ARBA00023242"/>
    </source>
</evidence>
<comment type="subcellular location">
    <subcellularLocation>
        <location evidence="1">Nucleus</location>
    </subcellularLocation>
</comment>
<dbReference type="OrthoDB" id="10006908at2759"/>
<dbReference type="GO" id="GO:0003700">
    <property type="term" value="F:DNA-binding transcription factor activity"/>
    <property type="evidence" value="ECO:0007669"/>
    <property type="project" value="InterPro"/>
</dbReference>
<protein>
    <submittedName>
        <fullName evidence="13">Hormone receptor 4</fullName>
    </submittedName>
</protein>
<dbReference type="GO" id="GO:0008270">
    <property type="term" value="F:zinc ion binding"/>
    <property type="evidence" value="ECO:0007669"/>
    <property type="project" value="UniProtKB-KW"/>
</dbReference>
<dbReference type="GO" id="GO:0043565">
    <property type="term" value="F:sequence-specific DNA binding"/>
    <property type="evidence" value="ECO:0007669"/>
    <property type="project" value="InterPro"/>
</dbReference>
<dbReference type="InterPro" id="IPR013088">
    <property type="entry name" value="Znf_NHR/GATA"/>
</dbReference>
<dbReference type="SMART" id="SM00399">
    <property type="entry name" value="ZnF_C4"/>
    <property type="match status" value="1"/>
</dbReference>